<reference evidence="1" key="1">
    <citation type="submission" date="2018-12" db="EMBL/GenBank/DDBJ databases">
        <authorList>
            <person name="Syme R.A."/>
            <person name="Farfan-Caceres L."/>
            <person name="Lichtenzveig J."/>
        </authorList>
    </citation>
    <scope>NUCLEOTIDE SEQUENCE</scope>
    <source>
        <strain evidence="1">Al4</strain>
    </source>
</reference>
<comment type="caution">
    <text evidence="1">The sequence shown here is derived from an EMBL/GenBank/DDBJ whole genome shotgun (WGS) entry which is preliminary data.</text>
</comment>
<sequence>MSWASKRVTTREEDIAYCLMGLFDVNMPLLYGEGKKAFLRLQEAIIRGSEDQSILAFRHPSPPSLDQMFLYGFGSLLAPDLSCFCEQIQHEWHASGRIKTLKYEHGNLTLHIPIVKLTPGPWLWKQSQYAPTHAALLDCVFGDDYLSRPVLLLRKQHTDPTTAYSSEHSTDPITFRKCSSTPVLLKVSANSASIISVLGGDATIFKEGVRSDTVPPYAGLPVVMDYAMLLEHCLVGPAFPSLPIAYQQSVLFNSVGIIAFTFESEHFFVTWGHDGKPWCCIHSLEGLRSEHEFEAAPGSQDYDAVEDVVRYVRREQNDVEGLTALFKDRLFTWTATEASPDFVIGTSRRLHIARVHREVEFIGRRMFQLKLFPQLVQQSVATKKPWFRIPHVQKDNK</sequence>
<evidence type="ECO:0000313" key="1">
    <source>
        <dbReference type="EMBL" id="KAF9695156.1"/>
    </source>
</evidence>
<proteinExistence type="predicted"/>
<name>A0A8H7J3X2_9PLEO</name>
<dbReference type="Proteomes" id="UP000651452">
    <property type="component" value="Unassembled WGS sequence"/>
</dbReference>
<reference evidence="1" key="2">
    <citation type="submission" date="2020-09" db="EMBL/GenBank/DDBJ databases">
        <title>Reference genome assembly for Australian Ascochyta lentis isolate Al4.</title>
        <authorList>
            <person name="Lee R.C."/>
            <person name="Farfan-Caceres L.M."/>
            <person name="Debler J.W."/>
            <person name="Williams A.H."/>
            <person name="Henares B.M."/>
        </authorList>
    </citation>
    <scope>NUCLEOTIDE SEQUENCE</scope>
    <source>
        <strain evidence="1">Al4</strain>
    </source>
</reference>
<accession>A0A8H7J3X2</accession>
<dbReference type="AlphaFoldDB" id="A0A8H7J3X2"/>
<organism evidence="1 2">
    <name type="scientific">Ascochyta lentis</name>
    <dbReference type="NCBI Taxonomy" id="205686"/>
    <lineage>
        <taxon>Eukaryota</taxon>
        <taxon>Fungi</taxon>
        <taxon>Dikarya</taxon>
        <taxon>Ascomycota</taxon>
        <taxon>Pezizomycotina</taxon>
        <taxon>Dothideomycetes</taxon>
        <taxon>Pleosporomycetidae</taxon>
        <taxon>Pleosporales</taxon>
        <taxon>Pleosporineae</taxon>
        <taxon>Didymellaceae</taxon>
        <taxon>Ascochyta</taxon>
    </lineage>
</organism>
<evidence type="ECO:0000313" key="2">
    <source>
        <dbReference type="Proteomes" id="UP000651452"/>
    </source>
</evidence>
<gene>
    <name evidence="1" type="ORF">EKO04_007039</name>
</gene>
<protein>
    <submittedName>
        <fullName evidence="1">Uncharacterized protein</fullName>
    </submittedName>
</protein>
<dbReference type="OrthoDB" id="3787959at2759"/>
<dbReference type="PANTHER" id="PTHR10622:SF10">
    <property type="entry name" value="HET DOMAIN-CONTAINING PROTEIN"/>
    <property type="match status" value="1"/>
</dbReference>
<keyword evidence="2" id="KW-1185">Reference proteome</keyword>
<dbReference type="PANTHER" id="PTHR10622">
    <property type="entry name" value="HET DOMAIN-CONTAINING PROTEIN"/>
    <property type="match status" value="1"/>
</dbReference>
<dbReference type="EMBL" id="RZGK01000012">
    <property type="protein sequence ID" value="KAF9695156.1"/>
    <property type="molecule type" value="Genomic_DNA"/>
</dbReference>